<dbReference type="InterPro" id="IPR003663">
    <property type="entry name" value="Sugar/inositol_transpt"/>
</dbReference>
<dbReference type="GO" id="GO:0016020">
    <property type="term" value="C:membrane"/>
    <property type="evidence" value="ECO:0007669"/>
    <property type="project" value="UniProtKB-SubCell"/>
</dbReference>
<dbReference type="PROSITE" id="PS00217">
    <property type="entry name" value="SUGAR_TRANSPORT_2"/>
    <property type="match status" value="1"/>
</dbReference>
<evidence type="ECO:0000256" key="9">
    <source>
        <dbReference type="SAM" id="MobiDB-lite"/>
    </source>
</evidence>
<feature type="transmembrane region" description="Helical" evidence="10">
    <location>
        <begin position="277"/>
        <end position="296"/>
    </location>
</feature>
<keyword evidence="6 10" id="KW-0472">Membrane</keyword>
<dbReference type="PANTHER" id="PTHR48022:SF81">
    <property type="entry name" value="MAJOR FACILITATOR SUPERFAMILY (MFS) PROFILE DOMAIN-CONTAINING PROTEIN"/>
    <property type="match status" value="1"/>
</dbReference>
<dbReference type="Gene3D" id="1.20.1250.20">
    <property type="entry name" value="MFS general substrate transporter like domains"/>
    <property type="match status" value="1"/>
</dbReference>
<gene>
    <name evidence="12" type="ORF">SCHCODRAFT_76389</name>
</gene>
<feature type="region of interest" description="Disordered" evidence="9">
    <location>
        <begin position="477"/>
        <end position="508"/>
    </location>
</feature>
<dbReference type="KEGG" id="scm:SCHCO_02502739"/>
<evidence type="ECO:0000256" key="7">
    <source>
        <dbReference type="ARBA" id="ARBA00049119"/>
    </source>
</evidence>
<dbReference type="VEuPathDB" id="FungiDB:SCHCODRAFT_02502739"/>
<comment type="subcellular location">
    <subcellularLocation>
        <location evidence="1">Membrane</location>
        <topology evidence="1">Multi-pass membrane protein</topology>
    </subcellularLocation>
</comment>
<dbReference type="InterPro" id="IPR005828">
    <property type="entry name" value="MFS_sugar_transport-like"/>
</dbReference>
<evidence type="ECO:0000256" key="10">
    <source>
        <dbReference type="SAM" id="Phobius"/>
    </source>
</evidence>
<name>D8Q3T1_SCHCM</name>
<keyword evidence="5 10" id="KW-1133">Transmembrane helix</keyword>
<protein>
    <recommendedName>
        <fullName evidence="11">Major facilitator superfamily (MFS) profile domain-containing protein</fullName>
    </recommendedName>
</protein>
<feature type="transmembrane region" description="Helical" evidence="10">
    <location>
        <begin position="82"/>
        <end position="105"/>
    </location>
</feature>
<dbReference type="PANTHER" id="PTHR48022">
    <property type="entry name" value="PLASTIDIC GLUCOSE TRANSPORTER 4"/>
    <property type="match status" value="1"/>
</dbReference>
<feature type="transmembrane region" description="Helical" evidence="10">
    <location>
        <begin position="51"/>
        <end position="70"/>
    </location>
</feature>
<dbReference type="InterPro" id="IPR005829">
    <property type="entry name" value="Sugar_transporter_CS"/>
</dbReference>
<dbReference type="PRINTS" id="PR00171">
    <property type="entry name" value="SUGRTRNSPORT"/>
</dbReference>
<keyword evidence="4 10" id="KW-0812">Transmembrane</keyword>
<dbReference type="GeneID" id="9592666"/>
<reference evidence="12 13" key="1">
    <citation type="journal article" date="2010" name="Nat. Biotechnol.">
        <title>Genome sequence of the model mushroom Schizophyllum commune.</title>
        <authorList>
            <person name="Ohm R.A."/>
            <person name="de Jong J.F."/>
            <person name="Lugones L.G."/>
            <person name="Aerts A."/>
            <person name="Kothe E."/>
            <person name="Stajich J.E."/>
            <person name="de Vries R.P."/>
            <person name="Record E."/>
            <person name="Levasseur A."/>
            <person name="Baker S.E."/>
            <person name="Bartholomew K.A."/>
            <person name="Coutinho P.M."/>
            <person name="Erdmann S."/>
            <person name="Fowler T.J."/>
            <person name="Gathman A.C."/>
            <person name="Lombard V."/>
            <person name="Henrissat B."/>
            <person name="Knabe N."/>
            <person name="Kuees U."/>
            <person name="Lilly W.W."/>
            <person name="Lindquist E."/>
            <person name="Lucas S."/>
            <person name="Magnuson J.K."/>
            <person name="Piumi F."/>
            <person name="Raudaskoski M."/>
            <person name="Salamov A."/>
            <person name="Schmutz J."/>
            <person name="Schwarze F.W.M.R."/>
            <person name="vanKuyk P.A."/>
            <person name="Horton J.S."/>
            <person name="Grigoriev I.V."/>
            <person name="Woesten H.A.B."/>
        </authorList>
    </citation>
    <scope>NUCLEOTIDE SEQUENCE [LARGE SCALE GENOMIC DNA]</scope>
    <source>
        <strain evidence="13">H4-8 / FGSC 9210</strain>
    </source>
</reference>
<dbReference type="Pfam" id="PF00083">
    <property type="entry name" value="Sugar_tr"/>
    <property type="match status" value="1"/>
</dbReference>
<feature type="compositionally biased region" description="Basic and acidic residues" evidence="9">
    <location>
        <begin position="498"/>
        <end position="508"/>
    </location>
</feature>
<feature type="domain" description="Major facilitator superfamily (MFS) profile" evidence="11">
    <location>
        <begin position="1"/>
        <end position="431"/>
    </location>
</feature>
<evidence type="ECO:0000256" key="3">
    <source>
        <dbReference type="ARBA" id="ARBA00022448"/>
    </source>
</evidence>
<feature type="transmembrane region" description="Helical" evidence="10">
    <location>
        <begin position="25"/>
        <end position="44"/>
    </location>
</feature>
<evidence type="ECO:0000313" key="12">
    <source>
        <dbReference type="EMBL" id="EFI97106.1"/>
    </source>
</evidence>
<evidence type="ECO:0000256" key="4">
    <source>
        <dbReference type="ARBA" id="ARBA00022692"/>
    </source>
</evidence>
<proteinExistence type="inferred from homology"/>
<dbReference type="RefSeq" id="XP_003032009.1">
    <property type="nucleotide sequence ID" value="XM_003031963.1"/>
</dbReference>
<evidence type="ECO:0000259" key="11">
    <source>
        <dbReference type="PROSITE" id="PS50850"/>
    </source>
</evidence>
<dbReference type="GO" id="GO:0005351">
    <property type="term" value="F:carbohydrate:proton symporter activity"/>
    <property type="evidence" value="ECO:0007669"/>
    <property type="project" value="TreeGrafter"/>
</dbReference>
<dbReference type="eggNOG" id="KOG0254">
    <property type="taxonomic scope" value="Eukaryota"/>
</dbReference>
<dbReference type="InterPro" id="IPR036259">
    <property type="entry name" value="MFS_trans_sf"/>
</dbReference>
<dbReference type="Proteomes" id="UP000007431">
    <property type="component" value="Unassembled WGS sequence"/>
</dbReference>
<dbReference type="AlphaFoldDB" id="D8Q3T1"/>
<feature type="transmembrane region" description="Helical" evidence="10">
    <location>
        <begin position="236"/>
        <end position="253"/>
    </location>
</feature>
<sequence>MSSFKEYFKIDQRSSGDQAAFNGDIVSVLQGGCLFGALVTGYLSGKIGRKWSMLLSGIIYVVGSLIQSIVGLGSSPEVGLRVLFFGRFVGGIGVGMISAIVPTYVSECTPRTIRGRCTGAIQLANNLGIMLSFWVNYSASKNIPHGQYQWRVPFIAQMVPGVLFILAMCFQPETPRWLVEHGDFDRAGRALAYVSSKSVDDESVRVTLDEIKADFEGKDRLNMWQQLKGMAESRPIMLRSLIPSLVLFFQQWTGTNTINYFSPEIFEGLGITGETSGLFATGVYGVVKTVAVFIVIMTAVERFGRKKCLMVGGIGQGLCMLWIGGYSAIHTDTTNVDAASYVSIVAVYLYAVFYCIGWGPVPWVVAGEVAPNHLRPAVLSIAVMINWLFSLTISKVTPLMLENITYGTFLIFGIFCFIMVFWTYFCLPETQGVALEDIKYLFERDVLVRALQDSPGGRIFLGGKRAPQLEEVRLAAEDSSLERDNSSKKDLAVATSQEARHDRHANAI</sequence>
<evidence type="ECO:0000256" key="5">
    <source>
        <dbReference type="ARBA" id="ARBA00022989"/>
    </source>
</evidence>
<feature type="transmembrane region" description="Helical" evidence="10">
    <location>
        <begin position="406"/>
        <end position="427"/>
    </location>
</feature>
<organism evidence="13">
    <name type="scientific">Schizophyllum commune (strain H4-8 / FGSC 9210)</name>
    <name type="common">Split gill fungus</name>
    <dbReference type="NCBI Taxonomy" id="578458"/>
    <lineage>
        <taxon>Eukaryota</taxon>
        <taxon>Fungi</taxon>
        <taxon>Dikarya</taxon>
        <taxon>Basidiomycota</taxon>
        <taxon>Agaricomycotina</taxon>
        <taxon>Agaricomycetes</taxon>
        <taxon>Agaricomycetidae</taxon>
        <taxon>Agaricales</taxon>
        <taxon>Schizophyllaceae</taxon>
        <taxon>Schizophyllum</taxon>
    </lineage>
</organism>
<dbReference type="OMA" id="APMYCTE"/>
<feature type="transmembrane region" description="Helical" evidence="10">
    <location>
        <begin position="341"/>
        <end position="365"/>
    </location>
</feature>
<dbReference type="InterPro" id="IPR050360">
    <property type="entry name" value="MFS_Sugar_Transporters"/>
</dbReference>
<dbReference type="OrthoDB" id="508119at2759"/>
<dbReference type="SUPFAM" id="SSF103473">
    <property type="entry name" value="MFS general substrate transporter"/>
    <property type="match status" value="1"/>
</dbReference>
<dbReference type="InParanoid" id="D8Q3T1"/>
<feature type="transmembrane region" description="Helical" evidence="10">
    <location>
        <begin position="308"/>
        <end position="329"/>
    </location>
</feature>
<accession>D8Q3T1</accession>
<dbReference type="HOGENOM" id="CLU_001265_30_12_1"/>
<dbReference type="PROSITE" id="PS50850">
    <property type="entry name" value="MFS"/>
    <property type="match status" value="1"/>
</dbReference>
<evidence type="ECO:0000313" key="13">
    <source>
        <dbReference type="Proteomes" id="UP000007431"/>
    </source>
</evidence>
<evidence type="ECO:0000256" key="8">
    <source>
        <dbReference type="RuleBase" id="RU003346"/>
    </source>
</evidence>
<dbReference type="EMBL" id="GL377306">
    <property type="protein sequence ID" value="EFI97106.1"/>
    <property type="molecule type" value="Genomic_DNA"/>
</dbReference>
<evidence type="ECO:0000256" key="1">
    <source>
        <dbReference type="ARBA" id="ARBA00004141"/>
    </source>
</evidence>
<evidence type="ECO:0000256" key="2">
    <source>
        <dbReference type="ARBA" id="ARBA00010992"/>
    </source>
</evidence>
<keyword evidence="3 8" id="KW-0813">Transport</keyword>
<keyword evidence="13" id="KW-1185">Reference proteome</keyword>
<comment type="catalytic activity">
    <reaction evidence="7">
        <text>myo-inositol(out) + H(+)(out) = myo-inositol(in) + H(+)(in)</text>
        <dbReference type="Rhea" id="RHEA:60364"/>
        <dbReference type="ChEBI" id="CHEBI:15378"/>
        <dbReference type="ChEBI" id="CHEBI:17268"/>
    </reaction>
</comment>
<dbReference type="InterPro" id="IPR020846">
    <property type="entry name" value="MFS_dom"/>
</dbReference>
<comment type="similarity">
    <text evidence="2 8">Belongs to the major facilitator superfamily. Sugar transporter (TC 2.A.1.1) family.</text>
</comment>
<dbReference type="NCBIfam" id="TIGR00879">
    <property type="entry name" value="SP"/>
    <property type="match status" value="1"/>
</dbReference>
<dbReference type="PROSITE" id="PS00216">
    <property type="entry name" value="SUGAR_TRANSPORT_1"/>
    <property type="match status" value="1"/>
</dbReference>
<feature type="transmembrane region" description="Helical" evidence="10">
    <location>
        <begin position="377"/>
        <end position="394"/>
    </location>
</feature>
<feature type="compositionally biased region" description="Basic and acidic residues" evidence="9">
    <location>
        <begin position="477"/>
        <end position="491"/>
    </location>
</feature>
<evidence type="ECO:0000256" key="6">
    <source>
        <dbReference type="ARBA" id="ARBA00023136"/>
    </source>
</evidence>